<proteinExistence type="inferred from homology"/>
<evidence type="ECO:0000313" key="4">
    <source>
        <dbReference type="Proteomes" id="UP000276232"/>
    </source>
</evidence>
<evidence type="ECO:0000313" key="3">
    <source>
        <dbReference type="EMBL" id="ROP45556.1"/>
    </source>
</evidence>
<dbReference type="PANTHER" id="PTHR13887:SF55">
    <property type="entry name" value="SLR0313 PROTEIN"/>
    <property type="match status" value="1"/>
</dbReference>
<dbReference type="Pfam" id="PF13462">
    <property type="entry name" value="Thioredoxin_4"/>
    <property type="match status" value="1"/>
</dbReference>
<keyword evidence="3" id="KW-0413">Isomerase</keyword>
<evidence type="ECO:0000259" key="2">
    <source>
        <dbReference type="PROSITE" id="PS51352"/>
    </source>
</evidence>
<reference evidence="3 4" key="1">
    <citation type="journal article" date="2015" name="Stand. Genomic Sci.">
        <title>Genomic Encyclopedia of Bacterial and Archaeal Type Strains, Phase III: the genomes of soil and plant-associated and newly described type strains.</title>
        <authorList>
            <person name="Whitman W.B."/>
            <person name="Woyke T."/>
            <person name="Klenk H.P."/>
            <person name="Zhou Y."/>
            <person name="Lilburn T.G."/>
            <person name="Beck B.J."/>
            <person name="De Vos P."/>
            <person name="Vandamme P."/>
            <person name="Eisen J.A."/>
            <person name="Garrity G."/>
            <person name="Hugenholtz P."/>
            <person name="Kyrpides N.C."/>
        </authorList>
    </citation>
    <scope>NUCLEOTIDE SEQUENCE [LARGE SCALE GENOMIC DNA]</scope>
    <source>
        <strain evidence="3 4">CECT 7306</strain>
    </source>
</reference>
<dbReference type="Proteomes" id="UP000276232">
    <property type="component" value="Unassembled WGS sequence"/>
</dbReference>
<comment type="caution">
    <text evidence="3">The sequence shown here is derived from an EMBL/GenBank/DDBJ whole genome shotgun (WGS) entry which is preliminary data.</text>
</comment>
<evidence type="ECO:0000256" key="1">
    <source>
        <dbReference type="ARBA" id="ARBA00005791"/>
    </source>
</evidence>
<organism evidence="3 4">
    <name type="scientific">Pseudokineococcus lusitanus</name>
    <dbReference type="NCBI Taxonomy" id="763993"/>
    <lineage>
        <taxon>Bacteria</taxon>
        <taxon>Bacillati</taxon>
        <taxon>Actinomycetota</taxon>
        <taxon>Actinomycetes</taxon>
        <taxon>Kineosporiales</taxon>
        <taxon>Kineosporiaceae</taxon>
        <taxon>Pseudokineococcus</taxon>
    </lineage>
</organism>
<dbReference type="PROSITE" id="PS51352">
    <property type="entry name" value="THIOREDOXIN_2"/>
    <property type="match status" value="1"/>
</dbReference>
<dbReference type="PANTHER" id="PTHR13887">
    <property type="entry name" value="GLUTATHIONE S-TRANSFERASE KAPPA"/>
    <property type="match status" value="1"/>
</dbReference>
<dbReference type="InterPro" id="IPR012336">
    <property type="entry name" value="Thioredoxin-like_fold"/>
</dbReference>
<accession>A0A3N1HT41</accession>
<comment type="similarity">
    <text evidence="1">Belongs to the thioredoxin family. DsbA subfamily.</text>
</comment>
<protein>
    <submittedName>
        <fullName evidence="3">Protein-disulfide isomerase</fullName>
    </submittedName>
</protein>
<dbReference type="Gene3D" id="3.40.30.10">
    <property type="entry name" value="Glutaredoxin"/>
    <property type="match status" value="1"/>
</dbReference>
<keyword evidence="4" id="KW-1185">Reference proteome</keyword>
<gene>
    <name evidence="3" type="ORF">EDC03_0160</name>
</gene>
<dbReference type="InterPro" id="IPR036249">
    <property type="entry name" value="Thioredoxin-like_sf"/>
</dbReference>
<name>A0A3N1HT41_9ACTN</name>
<dbReference type="OrthoDB" id="117402at2"/>
<dbReference type="RefSeq" id="WP_123378313.1">
    <property type="nucleotide sequence ID" value="NZ_RJKN01000001.1"/>
</dbReference>
<feature type="domain" description="Thioredoxin" evidence="2">
    <location>
        <begin position="44"/>
        <end position="231"/>
    </location>
</feature>
<dbReference type="InParanoid" id="A0A3N1HT41"/>
<dbReference type="AlphaFoldDB" id="A0A3N1HT41"/>
<dbReference type="GO" id="GO:0016853">
    <property type="term" value="F:isomerase activity"/>
    <property type="evidence" value="ECO:0007669"/>
    <property type="project" value="UniProtKB-KW"/>
</dbReference>
<dbReference type="InterPro" id="IPR013766">
    <property type="entry name" value="Thioredoxin_domain"/>
</dbReference>
<dbReference type="EMBL" id="RJKN01000001">
    <property type="protein sequence ID" value="ROP45556.1"/>
    <property type="molecule type" value="Genomic_DNA"/>
</dbReference>
<dbReference type="SUPFAM" id="SSF52833">
    <property type="entry name" value="Thioredoxin-like"/>
    <property type="match status" value="1"/>
</dbReference>
<sequence length="234" mass="24914">MSTAPGRVTPPRRRRPSRLSRVLTLAAGGFLAVVAALVVLTVVSGGGGPTPTAQADVPLVRQDSHYLSDAGSGAPVLVEFLDLECEACAEVYPTVEELRAEYEGRLSVVARYFPLPGHPNSETAAVAVEAAAGQDAFEVMYQRLYETQEDWSHQEASQAKVFRGYAADLGLDLAAYDAAVADPATLQRVGQDLTDGQALGVQGTPTFFLDGQRIEPTSPDHFRELVDQALAATD</sequence>